<feature type="binding site" evidence="6">
    <location>
        <position position="297"/>
    </location>
    <ligand>
        <name>FAD</name>
        <dbReference type="ChEBI" id="CHEBI:57692"/>
    </ligand>
</feature>
<reference evidence="10 11" key="1">
    <citation type="submission" date="2023-10" db="EMBL/GenBank/DDBJ databases">
        <title>Draft Genome Sequence of Candida saopaulonensis from a very Premature Infant with Sepsis.</title>
        <authorList>
            <person name="Ning Y."/>
            <person name="Dai R."/>
            <person name="Xiao M."/>
            <person name="Xu Y."/>
            <person name="Yan Q."/>
            <person name="Zhang L."/>
        </authorList>
    </citation>
    <scope>NUCLEOTIDE SEQUENCE [LARGE SCALE GENOMIC DNA]</scope>
    <source>
        <strain evidence="10 11">19XY460</strain>
    </source>
</reference>
<organism evidence="10 11">
    <name type="scientific">Australozyma saopauloensis</name>
    <dbReference type="NCBI Taxonomy" id="291208"/>
    <lineage>
        <taxon>Eukaryota</taxon>
        <taxon>Fungi</taxon>
        <taxon>Dikarya</taxon>
        <taxon>Ascomycota</taxon>
        <taxon>Saccharomycotina</taxon>
        <taxon>Pichiomycetes</taxon>
        <taxon>Metschnikowiaceae</taxon>
        <taxon>Australozyma</taxon>
    </lineage>
</organism>
<evidence type="ECO:0000313" key="11">
    <source>
        <dbReference type="Proteomes" id="UP001338582"/>
    </source>
</evidence>
<evidence type="ECO:0000256" key="2">
    <source>
        <dbReference type="ARBA" id="ARBA00006105"/>
    </source>
</evidence>
<dbReference type="Gene3D" id="3.40.50.80">
    <property type="entry name" value="Nucleotide-binding domain of ferredoxin-NADP reductase (FNR) module"/>
    <property type="match status" value="1"/>
</dbReference>
<comment type="cofactor">
    <cofactor evidence="1 6">
        <name>FAD</name>
        <dbReference type="ChEBI" id="CHEBI:57692"/>
    </cofactor>
</comment>
<evidence type="ECO:0000256" key="4">
    <source>
        <dbReference type="ARBA" id="ARBA00022827"/>
    </source>
</evidence>
<evidence type="ECO:0000256" key="7">
    <source>
        <dbReference type="SAM" id="Coils"/>
    </source>
</evidence>
<evidence type="ECO:0000256" key="1">
    <source>
        <dbReference type="ARBA" id="ARBA00001974"/>
    </source>
</evidence>
<dbReference type="SUPFAM" id="SSF63380">
    <property type="entry name" value="Riboflavin synthase domain-like"/>
    <property type="match status" value="1"/>
</dbReference>
<feature type="region of interest" description="Disordered" evidence="8">
    <location>
        <begin position="41"/>
        <end position="65"/>
    </location>
</feature>
<keyword evidence="5" id="KW-0560">Oxidoreductase</keyword>
<dbReference type="SUPFAM" id="SSF52343">
    <property type="entry name" value="Ferredoxin reductase-like, C-terminal NADP-linked domain"/>
    <property type="match status" value="1"/>
</dbReference>
<comment type="similarity">
    <text evidence="2">Belongs to the flavoprotein pyridine nucleotide cytochrome reductase family.</text>
</comment>
<gene>
    <name evidence="10" type="ORF">PUMCH_003334</name>
</gene>
<dbReference type="PANTHER" id="PTHR19370:SF189">
    <property type="entry name" value="CYTOCHROME C MITOCHONDRIAL IMPORT FACTOR CYC2"/>
    <property type="match status" value="1"/>
</dbReference>
<dbReference type="InterPro" id="IPR017938">
    <property type="entry name" value="Riboflavin_synthase-like_b-brl"/>
</dbReference>
<keyword evidence="11" id="KW-1185">Reference proteome</keyword>
<keyword evidence="7" id="KW-0175">Coiled coil</keyword>
<dbReference type="Gene3D" id="2.40.30.10">
    <property type="entry name" value="Translation factors"/>
    <property type="match status" value="1"/>
</dbReference>
<evidence type="ECO:0000256" key="8">
    <source>
        <dbReference type="SAM" id="MobiDB-lite"/>
    </source>
</evidence>
<dbReference type="RefSeq" id="XP_062878374.1">
    <property type="nucleotide sequence ID" value="XM_063022304.1"/>
</dbReference>
<dbReference type="AlphaFoldDB" id="A0AAX4HDP1"/>
<feature type="binding site" evidence="6">
    <location>
        <position position="289"/>
    </location>
    <ligand>
        <name>FAD</name>
        <dbReference type="ChEBI" id="CHEBI:57692"/>
    </ligand>
</feature>
<evidence type="ECO:0000256" key="6">
    <source>
        <dbReference type="PIRSR" id="PIRSR601834-1"/>
    </source>
</evidence>
<feature type="coiled-coil region" evidence="7">
    <location>
        <begin position="466"/>
        <end position="493"/>
    </location>
</feature>
<dbReference type="KEGG" id="asau:88174398"/>
<dbReference type="PANTHER" id="PTHR19370">
    <property type="entry name" value="NADH-CYTOCHROME B5 REDUCTASE"/>
    <property type="match status" value="1"/>
</dbReference>
<evidence type="ECO:0000256" key="3">
    <source>
        <dbReference type="ARBA" id="ARBA00022630"/>
    </source>
</evidence>
<sequence length="568" mass="65167">MIPLRTGFIKSRSRSVAFTKTLFLRQPALLPQIRCRFLSDKSPDNAAEDGKADSQKNDSKALLKKDTASNEVQKKDFNPLPSAPAEFLRDSGIEMLLKKDNKPYIPKLEYKRESFEYPGLPNEDEFTKYSNKIEKRKQVTRWTRYIPKILTAVVLVWGVYAVKVWYLDADEDAEQNDLLSPLEFHKFVITHKQKIDDEHYLVEVMPTSSQWQYSTYAHYERKSIWDGDKMWSVEIKQPQIMVVRSYTPLPLYFLKSSRTRSGEEEPLLKVIDNGEKDMDHGGVMLFYIKRYGDGEVSRYILDKKVGDELEIRGPHVDYTFPFHPLKQHHTRPTFRDLPSKIEAETLLKGIKREYDIPEVDTVDFYAAGTGIAPILQVLFSRNPYRGFVNVHYSARKDGELGPMDRFLFFLEKVDRIKLIKHIDDNPKTRLSANDVTKPAQPLYVSQQRQENIAQIQESTIPASESKKDEKLSRESLKKRLAILEGEGQKQEKKIEAPKEHAPYFENALAQAKITLQEVKPPAALSLVCGPDGFVEYVAGGKALETGEQGDVRGLLGSKGWDSTNVFKL</sequence>
<accession>A0AAX4HDP1</accession>
<proteinExistence type="inferred from homology"/>
<dbReference type="GO" id="GO:0005739">
    <property type="term" value="C:mitochondrion"/>
    <property type="evidence" value="ECO:0007669"/>
    <property type="project" value="TreeGrafter"/>
</dbReference>
<dbReference type="GeneID" id="88174398"/>
<protein>
    <recommendedName>
        <fullName evidence="9">FAD-binding FR-type domain-containing protein</fullName>
    </recommendedName>
</protein>
<dbReference type="EMBL" id="CP138897">
    <property type="protein sequence ID" value="WPK25992.1"/>
    <property type="molecule type" value="Genomic_DNA"/>
</dbReference>
<evidence type="ECO:0000259" key="9">
    <source>
        <dbReference type="PROSITE" id="PS51384"/>
    </source>
</evidence>
<dbReference type="PROSITE" id="PS51384">
    <property type="entry name" value="FAD_FR"/>
    <property type="match status" value="1"/>
</dbReference>
<keyword evidence="4 6" id="KW-0274">FAD</keyword>
<feature type="binding site" evidence="6">
    <location>
        <position position="296"/>
    </location>
    <ligand>
        <name>FAD</name>
        <dbReference type="ChEBI" id="CHEBI:57692"/>
    </ligand>
</feature>
<dbReference type="InterPro" id="IPR017927">
    <property type="entry name" value="FAD-bd_FR_type"/>
</dbReference>
<dbReference type="InterPro" id="IPR001834">
    <property type="entry name" value="CBR-like"/>
</dbReference>
<evidence type="ECO:0000256" key="5">
    <source>
        <dbReference type="ARBA" id="ARBA00023002"/>
    </source>
</evidence>
<keyword evidence="3 6" id="KW-0285">Flavoprotein</keyword>
<name>A0AAX4HDP1_9ASCO</name>
<dbReference type="InterPro" id="IPR039261">
    <property type="entry name" value="FNR_nucleotide-bd"/>
</dbReference>
<dbReference type="Proteomes" id="UP001338582">
    <property type="component" value="Chromosome 4"/>
</dbReference>
<dbReference type="GO" id="GO:0016491">
    <property type="term" value="F:oxidoreductase activity"/>
    <property type="evidence" value="ECO:0007669"/>
    <property type="project" value="UniProtKB-KW"/>
</dbReference>
<evidence type="ECO:0000313" key="10">
    <source>
        <dbReference type="EMBL" id="WPK25992.1"/>
    </source>
</evidence>
<feature type="domain" description="FAD-binding FR-type" evidence="9">
    <location>
        <begin position="182"/>
        <end position="321"/>
    </location>
</feature>